<reference evidence="2" key="1">
    <citation type="submission" date="2022-08" db="EMBL/GenBank/DDBJ databases">
        <authorList>
            <consortium name="DOE Joint Genome Institute"/>
            <person name="Min B."/>
            <person name="Riley R."/>
            <person name="Sierra-Patev S."/>
            <person name="Naranjo-Ortiz M."/>
            <person name="Looney B."/>
            <person name="Konkel Z."/>
            <person name="Slot J.C."/>
            <person name="Sakamoto Y."/>
            <person name="Steenwyk J.L."/>
            <person name="Rokas A."/>
            <person name="Carro J."/>
            <person name="Camarero S."/>
            <person name="Ferreira P."/>
            <person name="Molpeceres G."/>
            <person name="Ruiz-Duenas F.J."/>
            <person name="Serrano A."/>
            <person name="Henrissat B."/>
            <person name="Drula E."/>
            <person name="Hughes K.W."/>
            <person name="Mata J.L."/>
            <person name="Ishikawa N.K."/>
            <person name="Vargas-Isla R."/>
            <person name="Ushijima S."/>
            <person name="Smith C.A."/>
            <person name="Ahrendt S."/>
            <person name="Andreopoulos W."/>
            <person name="He G."/>
            <person name="Labutti K."/>
            <person name="Lipzen A."/>
            <person name="Ng V."/>
            <person name="Sandor L."/>
            <person name="Barry K."/>
            <person name="Martinez A.T."/>
            <person name="Xiao Y."/>
            <person name="Gibbons J.G."/>
            <person name="Terashima K."/>
            <person name="Hibbett D.S."/>
            <person name="Grigoriev I.V."/>
        </authorList>
    </citation>
    <scope>NUCLEOTIDE SEQUENCE</scope>
    <source>
        <strain evidence="2">TFB9207</strain>
    </source>
</reference>
<protein>
    <recommendedName>
        <fullName evidence="4">Glycopeptide</fullName>
    </recommendedName>
</protein>
<evidence type="ECO:0000313" key="3">
    <source>
        <dbReference type="Proteomes" id="UP001163846"/>
    </source>
</evidence>
<organism evidence="2 3">
    <name type="scientific">Lentinula raphanica</name>
    <dbReference type="NCBI Taxonomy" id="153919"/>
    <lineage>
        <taxon>Eukaryota</taxon>
        <taxon>Fungi</taxon>
        <taxon>Dikarya</taxon>
        <taxon>Basidiomycota</taxon>
        <taxon>Agaricomycotina</taxon>
        <taxon>Agaricomycetes</taxon>
        <taxon>Agaricomycetidae</taxon>
        <taxon>Agaricales</taxon>
        <taxon>Marasmiineae</taxon>
        <taxon>Omphalotaceae</taxon>
        <taxon>Lentinula</taxon>
    </lineage>
</organism>
<proteinExistence type="predicted"/>
<feature type="chain" id="PRO_5041449117" description="Glycopeptide" evidence="1">
    <location>
        <begin position="21"/>
        <end position="157"/>
    </location>
</feature>
<name>A0AA38PK62_9AGAR</name>
<evidence type="ECO:0008006" key="4">
    <source>
        <dbReference type="Google" id="ProtNLM"/>
    </source>
</evidence>
<dbReference type="Proteomes" id="UP001163846">
    <property type="component" value="Unassembled WGS sequence"/>
</dbReference>
<keyword evidence="1" id="KW-0732">Signal</keyword>
<dbReference type="AlphaFoldDB" id="A0AA38PK62"/>
<comment type="caution">
    <text evidence="2">The sequence shown here is derived from an EMBL/GenBank/DDBJ whole genome shotgun (WGS) entry which is preliminary data.</text>
</comment>
<evidence type="ECO:0000256" key="1">
    <source>
        <dbReference type="SAM" id="SignalP"/>
    </source>
</evidence>
<evidence type="ECO:0000313" key="2">
    <source>
        <dbReference type="EMBL" id="KAJ3844399.1"/>
    </source>
</evidence>
<dbReference type="EMBL" id="MU805954">
    <property type="protein sequence ID" value="KAJ3844399.1"/>
    <property type="molecule type" value="Genomic_DNA"/>
</dbReference>
<keyword evidence="3" id="KW-1185">Reference proteome</keyword>
<accession>A0AA38PK62</accession>
<gene>
    <name evidence="2" type="ORF">F5878DRAFT_128915</name>
</gene>
<sequence>MFSLFKLAALFTSVVTLAAAETHTVVFDNRCGTGTPLLKVNGAILSTGGSFTMNGPLRSAIAYLDVGCGANGEGCTMVETTLVNPITPGSGSSTDITLIPPHSFSVTTGFGYFDGCDGAGADCTNANCGTAFHSSGDTGVQVACQTDNVNLAITFCD</sequence>
<feature type="signal peptide" evidence="1">
    <location>
        <begin position="1"/>
        <end position="20"/>
    </location>
</feature>